<name>A7RJ40_NEMVE</name>
<dbReference type="PANTHER" id="PTHR33198:SF19">
    <property type="entry name" value="CCHC-TYPE DOMAIN-CONTAINING PROTEIN"/>
    <property type="match status" value="1"/>
</dbReference>
<protein>
    <submittedName>
        <fullName evidence="1">Uncharacterized protein</fullName>
    </submittedName>
</protein>
<dbReference type="PhylomeDB" id="A7RJ40"/>
<gene>
    <name evidence="1" type="ORF">NEMVEDRAFT_v1g197865</name>
</gene>
<dbReference type="HOGENOM" id="CLU_035540_5_0_1"/>
<accession>A7RJ40</accession>
<organism evidence="1 2">
    <name type="scientific">Nematostella vectensis</name>
    <name type="common">Starlet sea anemone</name>
    <dbReference type="NCBI Taxonomy" id="45351"/>
    <lineage>
        <taxon>Eukaryota</taxon>
        <taxon>Metazoa</taxon>
        <taxon>Cnidaria</taxon>
        <taxon>Anthozoa</taxon>
        <taxon>Hexacorallia</taxon>
        <taxon>Actiniaria</taxon>
        <taxon>Edwardsiidae</taxon>
        <taxon>Nematostella</taxon>
    </lineage>
</organism>
<dbReference type="OMA" id="MATNWEI"/>
<dbReference type="AlphaFoldDB" id="A7RJ40"/>
<dbReference type="InParanoid" id="A7RJ40"/>
<proteinExistence type="predicted"/>
<evidence type="ECO:0000313" key="2">
    <source>
        <dbReference type="Proteomes" id="UP000001593"/>
    </source>
</evidence>
<dbReference type="STRING" id="45351.A7RJ40"/>
<dbReference type="EMBL" id="DS469513">
    <property type="protein sequence ID" value="EDO48510.1"/>
    <property type="molecule type" value="Genomic_DNA"/>
</dbReference>
<evidence type="ECO:0000313" key="1">
    <source>
        <dbReference type="EMBL" id="EDO48510.1"/>
    </source>
</evidence>
<reference evidence="1 2" key="1">
    <citation type="journal article" date="2007" name="Science">
        <title>Sea anemone genome reveals ancestral eumetazoan gene repertoire and genomic organization.</title>
        <authorList>
            <person name="Putnam N.H."/>
            <person name="Srivastava M."/>
            <person name="Hellsten U."/>
            <person name="Dirks B."/>
            <person name="Chapman J."/>
            <person name="Salamov A."/>
            <person name="Terry A."/>
            <person name="Shapiro H."/>
            <person name="Lindquist E."/>
            <person name="Kapitonov V.V."/>
            <person name="Jurka J."/>
            <person name="Genikhovich G."/>
            <person name="Grigoriev I.V."/>
            <person name="Lucas S.M."/>
            <person name="Steele R.E."/>
            <person name="Finnerty J.R."/>
            <person name="Technau U."/>
            <person name="Martindale M.Q."/>
            <person name="Rokhsar D.S."/>
        </authorList>
    </citation>
    <scope>NUCLEOTIDE SEQUENCE [LARGE SCALE GENOMIC DNA]</scope>
    <source>
        <strain evidence="2">CH2 X CH6</strain>
    </source>
</reference>
<sequence length="154" mass="18147">MAKSLPTPQPLEMQEDMATNWEIFKDSWENYIIATELNKKSDTIVVATLLTVMGKDCYRIYKNLHLTDDERKSPTSILENLGEEFKSKRNIIYERYLYFCTVQEPSEGFSRFLNRLRDRTAKCKYTALENEMLREGLYLGLTTVTLEAFYEKKN</sequence>
<keyword evidence="2" id="KW-1185">Reference proteome</keyword>
<dbReference type="Proteomes" id="UP000001593">
    <property type="component" value="Unassembled WGS sequence"/>
</dbReference>
<dbReference type="PANTHER" id="PTHR33198">
    <property type="entry name" value="ANK_REP_REGION DOMAIN-CONTAINING PROTEIN-RELATED"/>
    <property type="match status" value="1"/>
</dbReference>